<dbReference type="PATRIC" id="fig|1365253.3.peg.3886"/>
<name>A0A166ZWX1_9GAMM</name>
<reference evidence="1 2" key="1">
    <citation type="submission" date="2013-07" db="EMBL/GenBank/DDBJ databases">
        <title>Comparative Genomic and Metabolomic Analysis of Twelve Strains of Pseudoalteromonas luteoviolacea.</title>
        <authorList>
            <person name="Vynne N.G."/>
            <person name="Mansson M."/>
            <person name="Gram L."/>
        </authorList>
    </citation>
    <scope>NUCLEOTIDE SEQUENCE [LARGE SCALE GENOMIC DNA]</scope>
    <source>
        <strain evidence="1 2">NCIMB 1942</strain>
    </source>
</reference>
<dbReference type="OrthoDB" id="9912780at2"/>
<evidence type="ECO:0000313" key="2">
    <source>
        <dbReference type="Proteomes" id="UP000076587"/>
    </source>
</evidence>
<gene>
    <name evidence="1" type="ORF">N482_15795</name>
</gene>
<dbReference type="AlphaFoldDB" id="A0A166ZWX1"/>
<comment type="caution">
    <text evidence="1">The sequence shown here is derived from an EMBL/GenBank/DDBJ whole genome shotgun (WGS) entry which is preliminary data.</text>
</comment>
<proteinExistence type="predicted"/>
<protein>
    <submittedName>
        <fullName evidence="1">Uncharacterized protein</fullName>
    </submittedName>
</protein>
<accession>A0A166ZWX1</accession>
<dbReference type="Proteomes" id="UP000076587">
    <property type="component" value="Unassembled WGS sequence"/>
</dbReference>
<sequence length="53" mass="5748">MKINKTKLKNLSSKKRLDKQVTPNVNGGAISVLYGACLTAPEFCGTLSKLTYC</sequence>
<dbReference type="EMBL" id="AUXT01000187">
    <property type="protein sequence ID" value="KZN44750.1"/>
    <property type="molecule type" value="Genomic_DNA"/>
</dbReference>
<organism evidence="1 2">
    <name type="scientific">Pseudoalteromonas luteoviolacea NCIMB 1942</name>
    <dbReference type="NCBI Taxonomy" id="1365253"/>
    <lineage>
        <taxon>Bacteria</taxon>
        <taxon>Pseudomonadati</taxon>
        <taxon>Pseudomonadota</taxon>
        <taxon>Gammaproteobacteria</taxon>
        <taxon>Alteromonadales</taxon>
        <taxon>Pseudoalteromonadaceae</taxon>
        <taxon>Pseudoalteromonas</taxon>
    </lineage>
</organism>
<evidence type="ECO:0000313" key="1">
    <source>
        <dbReference type="EMBL" id="KZN44750.1"/>
    </source>
</evidence>
<dbReference type="RefSeq" id="WP_155730632.1">
    <property type="nucleotide sequence ID" value="NZ_AUXT01000187.1"/>
</dbReference>